<dbReference type="PATRIC" id="fig|36861.3.peg.745"/>
<dbReference type="SMART" id="SM00028">
    <property type="entry name" value="TPR"/>
    <property type="match status" value="2"/>
</dbReference>
<dbReference type="InterPro" id="IPR019734">
    <property type="entry name" value="TPR_rpt"/>
</dbReference>
<reference evidence="3 4" key="1">
    <citation type="journal article" date="2015" name="Appl. Environ. Microbiol.">
        <title>Aerobic and Anaerobic Thiosulfate Oxidation by a Cold-Adapted, Subglacial Chemoautotroph.</title>
        <authorList>
            <person name="Harrold Z.R."/>
            <person name="Skidmore M.L."/>
            <person name="Hamilton T.L."/>
            <person name="Desch L."/>
            <person name="Amada K."/>
            <person name="van Gelder W."/>
            <person name="Glover K."/>
            <person name="Roden E.E."/>
            <person name="Boyd E.S."/>
        </authorList>
    </citation>
    <scope>NUCLEOTIDE SEQUENCE [LARGE SCALE GENOMIC DNA]</scope>
    <source>
        <strain evidence="3 4">RG</strain>
    </source>
</reference>
<accession>A0A125BD02</accession>
<feature type="repeat" description="TPR" evidence="1">
    <location>
        <begin position="106"/>
        <end position="139"/>
    </location>
</feature>
<evidence type="ECO:0000256" key="1">
    <source>
        <dbReference type="PROSITE-ProRule" id="PRU00339"/>
    </source>
</evidence>
<dbReference type="Proteomes" id="UP000064243">
    <property type="component" value="Unassembled WGS sequence"/>
</dbReference>
<gene>
    <name evidence="3" type="ORF">ABW22_06385</name>
</gene>
<sequence>MAACTVCAHAGAVDFSSKANAAEMLRMPPYCQVKWNSPPTSPEWKSWRDQIGSNYIDLHHYCAGLNFVNRYWGARTPQDRGFYLQNAMNNFNYMVKAEKPDFALRAELYSHRGEVFKLMRKPGEAVKDFNHALSINPRFVKPYLQLADLNVAGKSNARAIEIVTEGLRHVPDSSALQRRYLELGGKKPFPEPVVAKAAEPVAVQPDAPASKPEAVNDPAPSATALPESESAAQTEAAPIGTPSNPYCRFCPPE</sequence>
<evidence type="ECO:0000256" key="2">
    <source>
        <dbReference type="SAM" id="MobiDB-lite"/>
    </source>
</evidence>
<keyword evidence="4" id="KW-1185">Reference proteome</keyword>
<feature type="region of interest" description="Disordered" evidence="2">
    <location>
        <begin position="204"/>
        <end position="253"/>
    </location>
</feature>
<dbReference type="InterPro" id="IPR011990">
    <property type="entry name" value="TPR-like_helical_dom_sf"/>
</dbReference>
<name>A0A125BD02_THIDE</name>
<dbReference type="PROSITE" id="PS50005">
    <property type="entry name" value="TPR"/>
    <property type="match status" value="1"/>
</dbReference>
<protein>
    <submittedName>
        <fullName evidence="3">Uncharacterized protein</fullName>
    </submittedName>
</protein>
<evidence type="ECO:0000313" key="3">
    <source>
        <dbReference type="EMBL" id="KVW97112.1"/>
    </source>
</evidence>
<dbReference type="Gene3D" id="1.25.40.10">
    <property type="entry name" value="Tetratricopeptide repeat domain"/>
    <property type="match status" value="1"/>
</dbReference>
<comment type="caution">
    <text evidence="3">The sequence shown here is derived from an EMBL/GenBank/DDBJ whole genome shotgun (WGS) entry which is preliminary data.</text>
</comment>
<organism evidence="3 4">
    <name type="scientific">Thiobacillus denitrificans</name>
    <dbReference type="NCBI Taxonomy" id="36861"/>
    <lineage>
        <taxon>Bacteria</taxon>
        <taxon>Pseudomonadati</taxon>
        <taxon>Pseudomonadota</taxon>
        <taxon>Betaproteobacteria</taxon>
        <taxon>Nitrosomonadales</taxon>
        <taxon>Thiobacillaceae</taxon>
        <taxon>Thiobacillus</taxon>
    </lineage>
</organism>
<evidence type="ECO:0000313" key="4">
    <source>
        <dbReference type="Proteomes" id="UP000064243"/>
    </source>
</evidence>
<dbReference type="SUPFAM" id="SSF48452">
    <property type="entry name" value="TPR-like"/>
    <property type="match status" value="1"/>
</dbReference>
<keyword evidence="1" id="KW-0802">TPR repeat</keyword>
<dbReference type="EMBL" id="LDUG01000018">
    <property type="protein sequence ID" value="KVW97112.1"/>
    <property type="molecule type" value="Genomic_DNA"/>
</dbReference>
<dbReference type="AlphaFoldDB" id="A0A125BD02"/>
<proteinExistence type="predicted"/>